<accession>A0AAD7EN18</accession>
<gene>
    <name evidence="1" type="ORF">DFH08DRAFT_812199</name>
</gene>
<dbReference type="AlphaFoldDB" id="A0AAD7EN18"/>
<comment type="caution">
    <text evidence="1">The sequence shown here is derived from an EMBL/GenBank/DDBJ whole genome shotgun (WGS) entry which is preliminary data.</text>
</comment>
<proteinExistence type="predicted"/>
<sequence length="433" mass="47836">MYLQLKLPGHFVSNYIDDRTCDDSSLMASLSNDLCSCGGYFTSPRVCEGYHTPGANNGRFYQKNGSPPPSQFFPHPAGGPYPFSFSFFSIPSDRLADAGQHFSQSSTPYTQTALYQLHLPTKKQAGWLPSCQVSVALLQDMLSERWQPRLPDPLSGISADTTAPAEIPLVYETSKAKRIDVSYVQKVLDGQHELPLVNRFQREVYRKSEAQSLKIRLWFELRLNGKPSQTLAVSNPAAPWFHPKDSEPITRLVSTACTSYYYWDSGDHTWILTDTAVKRPNITPLSYGAPSYGASSYNAPSYGAPLSYRAAPDRHGSIVVLSSSDEEEDEEEEEADNVQNTTSLLATTSTALLADTSTASLSTVKPQFPLEFACDMDTGFHAMKCESGKLPARFVKAFQVDWSLDPHVLEYAVQCGRGYGGNWKALMKGKGKA</sequence>
<reference evidence="1" key="1">
    <citation type="submission" date="2023-03" db="EMBL/GenBank/DDBJ databases">
        <title>Massive genome expansion in bonnet fungi (Mycena s.s.) driven by repeated elements and novel gene families across ecological guilds.</title>
        <authorList>
            <consortium name="Lawrence Berkeley National Laboratory"/>
            <person name="Harder C.B."/>
            <person name="Miyauchi S."/>
            <person name="Viragh M."/>
            <person name="Kuo A."/>
            <person name="Thoen E."/>
            <person name="Andreopoulos B."/>
            <person name="Lu D."/>
            <person name="Skrede I."/>
            <person name="Drula E."/>
            <person name="Henrissat B."/>
            <person name="Morin E."/>
            <person name="Kohler A."/>
            <person name="Barry K."/>
            <person name="LaButti K."/>
            <person name="Morin E."/>
            <person name="Salamov A."/>
            <person name="Lipzen A."/>
            <person name="Mereny Z."/>
            <person name="Hegedus B."/>
            <person name="Baldrian P."/>
            <person name="Stursova M."/>
            <person name="Weitz H."/>
            <person name="Taylor A."/>
            <person name="Grigoriev I.V."/>
            <person name="Nagy L.G."/>
            <person name="Martin F."/>
            <person name="Kauserud H."/>
        </authorList>
    </citation>
    <scope>NUCLEOTIDE SEQUENCE</scope>
    <source>
        <strain evidence="1">CBHHK002</strain>
    </source>
</reference>
<dbReference type="Proteomes" id="UP001218218">
    <property type="component" value="Unassembled WGS sequence"/>
</dbReference>
<dbReference type="EMBL" id="JARIHO010000027">
    <property type="protein sequence ID" value="KAJ7339816.1"/>
    <property type="molecule type" value="Genomic_DNA"/>
</dbReference>
<evidence type="ECO:0000313" key="1">
    <source>
        <dbReference type="EMBL" id="KAJ7339816.1"/>
    </source>
</evidence>
<name>A0AAD7EN18_9AGAR</name>
<evidence type="ECO:0000313" key="2">
    <source>
        <dbReference type="Proteomes" id="UP001218218"/>
    </source>
</evidence>
<keyword evidence="2" id="KW-1185">Reference proteome</keyword>
<organism evidence="1 2">
    <name type="scientific">Mycena albidolilacea</name>
    <dbReference type="NCBI Taxonomy" id="1033008"/>
    <lineage>
        <taxon>Eukaryota</taxon>
        <taxon>Fungi</taxon>
        <taxon>Dikarya</taxon>
        <taxon>Basidiomycota</taxon>
        <taxon>Agaricomycotina</taxon>
        <taxon>Agaricomycetes</taxon>
        <taxon>Agaricomycetidae</taxon>
        <taxon>Agaricales</taxon>
        <taxon>Marasmiineae</taxon>
        <taxon>Mycenaceae</taxon>
        <taxon>Mycena</taxon>
    </lineage>
</organism>
<protein>
    <submittedName>
        <fullName evidence="1">Uncharacterized protein</fullName>
    </submittedName>
</protein>